<dbReference type="InterPro" id="IPR045326">
    <property type="entry name" value="ATG17-like_dom"/>
</dbReference>
<dbReference type="SMART" id="SM01017">
    <property type="entry name" value="Arrestin_C"/>
    <property type="match status" value="1"/>
</dbReference>
<feature type="region of interest" description="Disordered" evidence="3">
    <location>
        <begin position="1635"/>
        <end position="1658"/>
    </location>
</feature>
<dbReference type="GO" id="GO:0000045">
    <property type="term" value="P:autophagosome assembly"/>
    <property type="evidence" value="ECO:0007669"/>
    <property type="project" value="UniProtKB-UniRule"/>
</dbReference>
<dbReference type="Pfam" id="PF04108">
    <property type="entry name" value="ATG17_like"/>
    <property type="match status" value="1"/>
</dbReference>
<dbReference type="GO" id="GO:0034517">
    <property type="term" value="P:ribophagy"/>
    <property type="evidence" value="ECO:0007669"/>
    <property type="project" value="TreeGrafter"/>
</dbReference>
<dbReference type="GO" id="GO:0000422">
    <property type="term" value="P:autophagy of mitochondrion"/>
    <property type="evidence" value="ECO:0007669"/>
    <property type="project" value="TreeGrafter"/>
</dbReference>
<feature type="region of interest" description="Disordered" evidence="3">
    <location>
        <begin position="820"/>
        <end position="897"/>
    </location>
</feature>
<dbReference type="SUPFAM" id="SSF81296">
    <property type="entry name" value="E set domains"/>
    <property type="match status" value="1"/>
</dbReference>
<dbReference type="GO" id="GO:0061709">
    <property type="term" value="P:reticulophagy"/>
    <property type="evidence" value="ECO:0007669"/>
    <property type="project" value="TreeGrafter"/>
</dbReference>
<dbReference type="GO" id="GO:1990316">
    <property type="term" value="C:Atg1/ULK1 kinase complex"/>
    <property type="evidence" value="ECO:0007669"/>
    <property type="project" value="TreeGrafter"/>
</dbReference>
<dbReference type="Gene3D" id="2.60.40.640">
    <property type="match status" value="1"/>
</dbReference>
<feature type="compositionally biased region" description="Polar residues" evidence="3">
    <location>
        <begin position="959"/>
        <end position="970"/>
    </location>
</feature>
<keyword evidence="6" id="KW-1185">Reference proteome</keyword>
<keyword evidence="1 2" id="KW-0072">Autophagy</keyword>
<evidence type="ECO:0000256" key="2">
    <source>
        <dbReference type="RuleBase" id="RU367075"/>
    </source>
</evidence>
<organism evidence="5 6">
    <name type="scientific">Malassezia vespertilionis</name>
    <dbReference type="NCBI Taxonomy" id="2020962"/>
    <lineage>
        <taxon>Eukaryota</taxon>
        <taxon>Fungi</taxon>
        <taxon>Dikarya</taxon>
        <taxon>Basidiomycota</taxon>
        <taxon>Ustilaginomycotina</taxon>
        <taxon>Malasseziomycetes</taxon>
        <taxon>Malasseziales</taxon>
        <taxon>Malasseziaceae</taxon>
        <taxon>Malassezia</taxon>
    </lineage>
</organism>
<feature type="compositionally biased region" description="Basic and acidic residues" evidence="3">
    <location>
        <begin position="840"/>
        <end position="851"/>
    </location>
</feature>
<proteinExistence type="inferred from homology"/>
<dbReference type="GO" id="GO:0019901">
    <property type="term" value="F:protein kinase binding"/>
    <property type="evidence" value="ECO:0007669"/>
    <property type="project" value="TreeGrafter"/>
</dbReference>
<dbReference type="InterPro" id="IPR014752">
    <property type="entry name" value="Arrestin-like_C"/>
</dbReference>
<protein>
    <recommendedName>
        <fullName evidence="2">Autophagy-related protein 11</fullName>
    </recommendedName>
</protein>
<keyword evidence="2" id="KW-0926">Vacuole</keyword>
<dbReference type="EMBL" id="KZ454990">
    <property type="protein sequence ID" value="PKI84093.1"/>
    <property type="molecule type" value="Genomic_DNA"/>
</dbReference>
<dbReference type="InterPro" id="IPR014756">
    <property type="entry name" value="Ig_E-set"/>
</dbReference>
<feature type="domain" description="Arrestin C-terminal-like" evidence="4">
    <location>
        <begin position="1194"/>
        <end position="1337"/>
    </location>
</feature>
<sequence>MRLIVSYSGRELEIRQTLVQFQSFDYFLDCVSLATGIPYDSIICITQDGVQVNEAVMDALRAQGPNPGLVFYVFDRELLYADVEVVAPQLEEAVSHRTLAAAPQLSTPLAPDALAPLLAWAEDAEQGMELDCKLAKEFHACIHRIEQSTRVGIANLQAHADAIKKAMHTLEQIASTECAHMQHLLARYETDIYILQHIHINPKLVPRTEKGQATLGAYVDVDAVCTAAKECKEHFDSLQTQYNNAYQTELQYGEDLRDIIAEMQLLDLSPSQNTLHELQKAIERGKAALATLRASSANVEALNMASATLHTCCTTVVACMNRLVDDRNEIMLSQLNFVQDISSLESDYASLGVTLSEVDAAFSNVHKGAFKHLTRVKKILWAYGASLIEARRRSEYSKQFMHKVQQLAELMAEYAAEEKAHRNDYLELVAPHLPWYAAMDGTSLAMDISVKRGANHTAPEFGAADVDEFLHALDALHSDTSARHDSIDPIGEVRADLSARLHALDDEEARFVVLARRQLCLDADDASDTSFGSTDQRDALIHTGGREVDTLRHRLALSHERSQKLEAELARRVSNASTEHQALQHALEQARTALAALQAPRAALHEHLLQLAAHVAAFSTHKTHAEQDARALLGFIAECLTALGHPHRGWCHEQKQTLGTTLAALRTCDTVPLPRALHTQLDAVCHAADRWQLASGTEDANTVPSFSPCATSPVLFQRIHNEDGARTGAWMGVVRDIYVATSAPVDDTAYFVAHCTQCAECVAEENNMFQLPPRTLYHLVHLDAVPARNSSRKSAAASLALLAGHTTLLRLGINFGTLSDAGAPRMKASPPKSNRRHARLSQERRPSHGPDKTQPCSRLPCAPLRENRAVTNKRVASASLSDERKSSASTDSPAGSEVQAAHVMLRADTPSDAATPQRFDMDDADMGVAKSSTPITIEHVQRSIPFYPVSSWSDDDNTSADGSDNESVTTPIPGIDTLPAKPGAIPVFPAERDERVGIEVYLEESLAVEGGCLQGCLRLQLPSHTNPKTAMLLAQPRVRLIGYEALPKDDMRHVFYHHTSVIDGDRSVDGPSEPYVLHGSPAVSEGANNALSSCYASLPDADGFYLGMEGVHILPFSLQLPFGRGVKGSYLSKKAEVGYILIASVRVKAFGEQHGGGVAHCFQKVTLYPYLNPAATLASALRPLVEHGGATDGKGAPLRIAAALHRETWVAGQRVYFDMSVLNHTKDTIHLLHITLQRTEILYKIGDENSEPITESSTEIVAQDTLNAHTKNPDDSWWAGVKPGPPVHFSHSFVLPDHVLTIPHSRHVEVQYSLRIGIGNDKKDWTHLSLPLRIVNFVSLDPPPPKRSFGGAGLLSQALGLEMDQHLMIERVRTMESMRSPRAFMSASGHLLPSPVPPVPLRGKGDDARAARTAQHRRSLDFINSAIRSATARRASPYVQGNDAVSPAGLGIELTAPTQPRTSWYQRQDTSFEFEEHGQTTPQPDASVQLGDETTDDVDLVFTPRIAEAKRTPALPDTTTDDDSAMCNDILDAYGELHADDSARYDTSLAAPAPRPLPRTPEPERRGTEVHMPRSAPKELARMQHHLVGSPSRSGAPTFRPLPETPAQLPVPHGRTRLTQSLAASAAPLHALAFAPPEARNVPPPRNMATAQAGPRHA</sequence>
<comment type="subcellular location">
    <subcellularLocation>
        <location evidence="2">Preautophagosomal structure membrane</location>
        <topology evidence="2">Peripheral membrane protein</topology>
    </subcellularLocation>
    <subcellularLocation>
        <location evidence="2">Vacuole membrane</location>
        <topology evidence="2">Peripheral membrane protein</topology>
    </subcellularLocation>
    <text evidence="2">During pexophagy, accumulates in the vacuolar membrane region, where the peroxisomes contact the vacuole.</text>
</comment>
<dbReference type="GO" id="GO:0005774">
    <property type="term" value="C:vacuolar membrane"/>
    <property type="evidence" value="ECO:0007669"/>
    <property type="project" value="UniProtKB-SubCell"/>
</dbReference>
<feature type="compositionally biased region" description="Basic and acidic residues" evidence="3">
    <location>
        <begin position="1561"/>
        <end position="1575"/>
    </location>
</feature>
<name>A0A2N1JC29_9BASI</name>
<evidence type="ECO:0000313" key="6">
    <source>
        <dbReference type="Proteomes" id="UP000232875"/>
    </source>
</evidence>
<comment type="subunit">
    <text evidence="2">Homodimer.</text>
</comment>
<dbReference type="OrthoDB" id="298939at2759"/>
<dbReference type="PANTHER" id="PTHR13222:SF1">
    <property type="entry name" value="RB1-INDUCIBLE COILED-COIL PROTEIN 1"/>
    <property type="match status" value="1"/>
</dbReference>
<accession>A0A2N1JC29</accession>
<dbReference type="STRING" id="2020962.A0A2N1JC29"/>
<feature type="region of interest" description="Disordered" evidence="3">
    <location>
        <begin position="951"/>
        <end position="976"/>
    </location>
</feature>
<dbReference type="GO" id="GO:0034045">
    <property type="term" value="C:phagophore assembly site membrane"/>
    <property type="evidence" value="ECO:0007669"/>
    <property type="project" value="UniProtKB-SubCell"/>
</dbReference>
<gene>
    <name evidence="5" type="ORF">MVES_002106</name>
</gene>
<dbReference type="Proteomes" id="UP000232875">
    <property type="component" value="Unassembled WGS sequence"/>
</dbReference>
<feature type="region of interest" description="Disordered" evidence="3">
    <location>
        <begin position="1588"/>
        <end position="1612"/>
    </location>
</feature>
<evidence type="ECO:0000256" key="3">
    <source>
        <dbReference type="SAM" id="MobiDB-lite"/>
    </source>
</evidence>
<dbReference type="InterPro" id="IPR040040">
    <property type="entry name" value="ATG11"/>
</dbReference>
<feature type="region of interest" description="Disordered" evidence="3">
    <location>
        <begin position="1548"/>
        <end position="1575"/>
    </location>
</feature>
<dbReference type="GO" id="GO:0034727">
    <property type="term" value="P:piecemeal microautophagy of the nucleus"/>
    <property type="evidence" value="ECO:0007669"/>
    <property type="project" value="TreeGrafter"/>
</dbReference>
<dbReference type="PANTHER" id="PTHR13222">
    <property type="entry name" value="RB1-INDUCIBLE COILED-COIL"/>
    <property type="match status" value="1"/>
</dbReference>
<evidence type="ECO:0000259" key="4">
    <source>
        <dbReference type="SMART" id="SM01017"/>
    </source>
</evidence>
<dbReference type="InterPro" id="IPR011022">
    <property type="entry name" value="Arrestin_C-like"/>
</dbReference>
<keyword evidence="2" id="KW-0813">Transport</keyword>
<dbReference type="GO" id="GO:1903599">
    <property type="term" value="P:positive regulation of autophagy of mitochondrion"/>
    <property type="evidence" value="ECO:0007669"/>
    <property type="project" value="UniProtKB-UniRule"/>
</dbReference>
<comment type="function">
    <text evidence="2">Involved in cytoplasm to vacuole transport (Cvt), pexophagy, mitophagy and nucleophagy. Recruits mitochondria for their selective degradation via autophagy (mitophagy) during starvation. Works as scaffold proteins that recruit ATG proteins to the pre-autophagosome (PAS), the site of vesicle/autophagosome formation. Required for the Cvt vesicles completion.</text>
</comment>
<reference evidence="5 6" key="1">
    <citation type="submission" date="2017-10" db="EMBL/GenBank/DDBJ databases">
        <title>A novel species of cold-tolerant Malassezia isolated from bats.</title>
        <authorList>
            <person name="Lorch J.M."/>
            <person name="Palmer J.M."/>
            <person name="Vanderwolf K.J."/>
            <person name="Schmidt K.Z."/>
            <person name="Verant M.L."/>
            <person name="Weller T.J."/>
            <person name="Blehert D.S."/>
        </authorList>
    </citation>
    <scope>NUCLEOTIDE SEQUENCE [LARGE SCALE GENOMIC DNA]</scope>
    <source>
        <strain evidence="5 6">NWHC:44797-103</strain>
    </source>
</reference>
<comment type="similarity">
    <text evidence="2">Belongs to the ATG11 family.</text>
</comment>
<dbReference type="GO" id="GO:0060090">
    <property type="term" value="F:molecular adaptor activity"/>
    <property type="evidence" value="ECO:0007669"/>
    <property type="project" value="TreeGrafter"/>
</dbReference>
<keyword evidence="2" id="KW-0472">Membrane</keyword>
<dbReference type="GO" id="GO:0015031">
    <property type="term" value="P:protein transport"/>
    <property type="evidence" value="ECO:0007669"/>
    <property type="project" value="UniProtKB-KW"/>
</dbReference>
<keyword evidence="2" id="KW-0653">Protein transport</keyword>
<evidence type="ECO:0000256" key="1">
    <source>
        <dbReference type="ARBA" id="ARBA00023006"/>
    </source>
</evidence>
<evidence type="ECO:0000313" key="5">
    <source>
        <dbReference type="EMBL" id="PKI84093.1"/>
    </source>
</evidence>